<name>A0A0G2HJR1_PHACM</name>
<evidence type="ECO:0000313" key="6">
    <source>
        <dbReference type="Proteomes" id="UP000053317"/>
    </source>
</evidence>
<dbReference type="PRINTS" id="PR00092">
    <property type="entry name" value="TYROSINASE"/>
</dbReference>
<feature type="domain" description="Tyrosinase copper-binding" evidence="4">
    <location>
        <begin position="326"/>
        <end position="337"/>
    </location>
</feature>
<evidence type="ECO:0000256" key="1">
    <source>
        <dbReference type="ARBA" id="ARBA00022723"/>
    </source>
</evidence>
<evidence type="ECO:0000313" key="5">
    <source>
        <dbReference type="EMBL" id="KKY28580.1"/>
    </source>
</evidence>
<dbReference type="PANTHER" id="PTHR11474">
    <property type="entry name" value="TYROSINASE FAMILY MEMBER"/>
    <property type="match status" value="1"/>
</dbReference>
<protein>
    <submittedName>
        <fullName evidence="5">Putative tyrosinase central domain protein</fullName>
    </submittedName>
</protein>
<feature type="chain" id="PRO_5002545062" evidence="3">
    <location>
        <begin position="19"/>
        <end position="407"/>
    </location>
</feature>
<evidence type="ECO:0000256" key="2">
    <source>
        <dbReference type="ARBA" id="ARBA00023002"/>
    </source>
</evidence>
<dbReference type="EMBL" id="LCWF01000011">
    <property type="protein sequence ID" value="KKY28580.1"/>
    <property type="molecule type" value="Genomic_DNA"/>
</dbReference>
<dbReference type="PROSITE" id="PS00498">
    <property type="entry name" value="TYROSINASE_2"/>
    <property type="match status" value="1"/>
</dbReference>
<keyword evidence="2" id="KW-0560">Oxidoreductase</keyword>
<dbReference type="GO" id="GO:0046872">
    <property type="term" value="F:metal ion binding"/>
    <property type="evidence" value="ECO:0007669"/>
    <property type="project" value="UniProtKB-KW"/>
</dbReference>
<dbReference type="PANTHER" id="PTHR11474:SF125">
    <property type="entry name" value="N-ACETYL-6-HYDROXYTRYPTOPHAN OXIDASE IVOB-RELATED"/>
    <property type="match status" value="1"/>
</dbReference>
<evidence type="ECO:0000256" key="3">
    <source>
        <dbReference type="SAM" id="SignalP"/>
    </source>
</evidence>
<gene>
    <name evidence="5" type="ORF">UCRPC4_g00511</name>
</gene>
<reference evidence="5 6" key="1">
    <citation type="submission" date="2015-05" db="EMBL/GenBank/DDBJ databases">
        <title>Distinctive expansion of gene families associated with plant cell wall degradation and secondary metabolism in the genomes of grapevine trunk pathogens.</title>
        <authorList>
            <person name="Lawrence D.P."/>
            <person name="Travadon R."/>
            <person name="Rolshausen P.E."/>
            <person name="Baumgartner K."/>
        </authorList>
    </citation>
    <scope>NUCLEOTIDE SEQUENCE [LARGE SCALE GENOMIC DNA]</scope>
    <source>
        <strain evidence="5">UCRPC4</strain>
    </source>
</reference>
<dbReference type="Proteomes" id="UP000053317">
    <property type="component" value="Unassembled WGS sequence"/>
</dbReference>
<keyword evidence="1" id="KW-0479">Metal-binding</keyword>
<dbReference type="GO" id="GO:0016491">
    <property type="term" value="F:oxidoreductase activity"/>
    <property type="evidence" value="ECO:0007669"/>
    <property type="project" value="UniProtKB-KW"/>
</dbReference>
<comment type="caution">
    <text evidence="5">The sequence shown here is derived from an EMBL/GenBank/DDBJ whole genome shotgun (WGS) entry which is preliminary data.</text>
</comment>
<feature type="signal peptide" evidence="3">
    <location>
        <begin position="1"/>
        <end position="18"/>
    </location>
</feature>
<dbReference type="OrthoDB" id="6132182at2759"/>
<evidence type="ECO:0000259" key="4">
    <source>
        <dbReference type="PROSITE" id="PS00498"/>
    </source>
</evidence>
<dbReference type="InterPro" id="IPR008922">
    <property type="entry name" value="Di-copper_centre_dom_sf"/>
</dbReference>
<dbReference type="SUPFAM" id="SSF48056">
    <property type="entry name" value="Di-copper centre-containing domain"/>
    <property type="match status" value="1"/>
</dbReference>
<dbReference type="InterPro" id="IPR050316">
    <property type="entry name" value="Tyrosinase/Hemocyanin"/>
</dbReference>
<accession>A0A0G2HJR1</accession>
<dbReference type="AlphaFoldDB" id="A0A0G2HJR1"/>
<dbReference type="Gene3D" id="1.10.1280.10">
    <property type="entry name" value="Di-copper center containing domain from catechol oxidase"/>
    <property type="match status" value="1"/>
</dbReference>
<keyword evidence="6" id="KW-1185">Reference proteome</keyword>
<dbReference type="InterPro" id="IPR002227">
    <property type="entry name" value="Tyrosinase_Cu-bd"/>
</dbReference>
<keyword evidence="3" id="KW-0732">Signal</keyword>
<proteinExistence type="predicted"/>
<organism evidence="5 6">
    <name type="scientific">Phaeomoniella chlamydospora</name>
    <name type="common">Phaeoacremonium chlamydosporum</name>
    <dbReference type="NCBI Taxonomy" id="158046"/>
    <lineage>
        <taxon>Eukaryota</taxon>
        <taxon>Fungi</taxon>
        <taxon>Dikarya</taxon>
        <taxon>Ascomycota</taxon>
        <taxon>Pezizomycotina</taxon>
        <taxon>Eurotiomycetes</taxon>
        <taxon>Chaetothyriomycetidae</taxon>
        <taxon>Phaeomoniellales</taxon>
        <taxon>Phaeomoniellaceae</taxon>
        <taxon>Phaeomoniella</taxon>
    </lineage>
</organism>
<dbReference type="Pfam" id="PF00264">
    <property type="entry name" value="Tyrosinase"/>
    <property type="match status" value="1"/>
</dbReference>
<reference evidence="5 6" key="2">
    <citation type="submission" date="2015-05" db="EMBL/GenBank/DDBJ databases">
        <authorList>
            <person name="Morales-Cruz A."/>
            <person name="Amrine K.C."/>
            <person name="Cantu D."/>
        </authorList>
    </citation>
    <scope>NUCLEOTIDE SEQUENCE [LARGE SCALE GENOMIC DNA]</scope>
    <source>
        <strain evidence="5">UCRPC4</strain>
    </source>
</reference>
<sequence>MHLSYVFSLLLAAAISSALPSRRHTVPRFSAEDIESGATIAALSEQAFQNAWNALPDEGACSKKNVQIRQEFRYMELEERKAYTDAVQCLMSKPSILDRGYFVGAKTRFDDFIAEHINKTFIIHQNANFLIWHRYFTCVYHQTLASECGYTGQQPYYEWGLDVASGLPLRESPLFNGDEYSMGSDGTYIPGRQPLIISLPGFNDVTYANLTLLPGTGQGCVFSGPFVNYTVDLGPLSIPNDKVVGEFEYDPRCLERDLSLETAQNWTSFANYTPIVMNAQTPFEFQTLIDGDIRNPANIGTFGPHGGGHFIVAGDPGADFRVSPGDPYFYLHHGQIDRLYWMWQNLEVDQISYRTSNIPNLTLTLLDVPPSANGTLQDALDVGPLAPVLTNADVMSTTAGPFCYLYK</sequence>